<dbReference type="EMBL" id="JACRUL010000027">
    <property type="protein sequence ID" value="MBC5845037.1"/>
    <property type="molecule type" value="Genomic_DNA"/>
</dbReference>
<keyword evidence="1" id="KW-0732">Signal</keyword>
<accession>A0A923SFV1</accession>
<keyword evidence="3" id="KW-1185">Reference proteome</keyword>
<evidence type="ECO:0000313" key="2">
    <source>
        <dbReference type="EMBL" id="MBC5845037.1"/>
    </source>
</evidence>
<dbReference type="AlphaFoldDB" id="A0A923SFV1"/>
<evidence type="ECO:0000313" key="3">
    <source>
        <dbReference type="Proteomes" id="UP000641454"/>
    </source>
</evidence>
<protein>
    <recommendedName>
        <fullName evidence="4">Secreted protein</fullName>
    </recommendedName>
</protein>
<organism evidence="2 3">
    <name type="scientific">Flavobacterium muglaense</name>
    <dbReference type="NCBI Taxonomy" id="2764716"/>
    <lineage>
        <taxon>Bacteria</taxon>
        <taxon>Pseudomonadati</taxon>
        <taxon>Bacteroidota</taxon>
        <taxon>Flavobacteriia</taxon>
        <taxon>Flavobacteriales</taxon>
        <taxon>Flavobacteriaceae</taxon>
        <taxon>Flavobacterium</taxon>
    </lineage>
</organism>
<gene>
    <name evidence="2" type="ORF">H8R25_11360</name>
</gene>
<dbReference type="Proteomes" id="UP000641454">
    <property type="component" value="Unassembled WGS sequence"/>
</dbReference>
<feature type="chain" id="PRO_5037289176" description="Secreted protein" evidence="1">
    <location>
        <begin position="21"/>
        <end position="215"/>
    </location>
</feature>
<sequence length="215" mass="24741">MKKLFLIVLLFVSKLLMAQAAIDCNDPNLLSCCPSLASYTPKMKLYEDLGCKTDRKAAEYPFFPKMLEYQGYIFRDISSCAAQNMDCSLMFDYCVPQTRETMRVKITDYKDPFFATNQGKAALNMDFLVLNPQALALGSHELSPMNRKYKKSRIVSARFSPYGGKSDDVMYYAFVNDRYMITITLTDKMNRFKSALETEGFLNSYIEQINLKETY</sequence>
<proteinExistence type="predicted"/>
<reference evidence="2 3" key="1">
    <citation type="submission" date="2020-08" db="EMBL/GenBank/DDBJ databases">
        <title>Description of novel Flavobacterium F-392 isolate.</title>
        <authorList>
            <person name="Saticioglu I.B."/>
            <person name="Duman M."/>
            <person name="Altun S."/>
        </authorList>
    </citation>
    <scope>NUCLEOTIDE SEQUENCE [LARGE SCALE GENOMIC DNA]</scope>
    <source>
        <strain evidence="2 3">F-392</strain>
    </source>
</reference>
<comment type="caution">
    <text evidence="2">The sequence shown here is derived from an EMBL/GenBank/DDBJ whole genome shotgun (WGS) entry which is preliminary data.</text>
</comment>
<feature type="signal peptide" evidence="1">
    <location>
        <begin position="1"/>
        <end position="20"/>
    </location>
</feature>
<dbReference type="RefSeq" id="WP_187019113.1">
    <property type="nucleotide sequence ID" value="NZ_JACRUK010000027.1"/>
</dbReference>
<evidence type="ECO:0000256" key="1">
    <source>
        <dbReference type="SAM" id="SignalP"/>
    </source>
</evidence>
<name>A0A923SFV1_9FLAO</name>
<evidence type="ECO:0008006" key="4">
    <source>
        <dbReference type="Google" id="ProtNLM"/>
    </source>
</evidence>